<keyword evidence="4 5" id="KW-0694">RNA-binding</keyword>
<dbReference type="SUPFAM" id="SSF53335">
    <property type="entry name" value="S-adenosyl-L-methionine-dependent methyltransferases"/>
    <property type="match status" value="1"/>
</dbReference>
<keyword evidence="3 5" id="KW-0949">S-adenosyl-L-methionine</keyword>
<dbReference type="PRINTS" id="PR02008">
    <property type="entry name" value="RCMTFAMILY"/>
</dbReference>
<dbReference type="Gene3D" id="3.40.50.150">
    <property type="entry name" value="Vaccinia Virus protein VP39"/>
    <property type="match status" value="1"/>
</dbReference>
<dbReference type="PANTHER" id="PTHR22807:SF61">
    <property type="entry name" value="NOL1_NOP2_SUN FAMILY PROTEIN _ ANTITERMINATION NUSB DOMAIN-CONTAINING PROTEIN"/>
    <property type="match status" value="1"/>
</dbReference>
<evidence type="ECO:0000259" key="6">
    <source>
        <dbReference type="PROSITE" id="PS51686"/>
    </source>
</evidence>
<keyword evidence="8" id="KW-1185">Reference proteome</keyword>
<dbReference type="GO" id="GO:0003723">
    <property type="term" value="F:RNA binding"/>
    <property type="evidence" value="ECO:0007669"/>
    <property type="project" value="UniProtKB-UniRule"/>
</dbReference>
<dbReference type="InterPro" id="IPR023267">
    <property type="entry name" value="RCMT"/>
</dbReference>
<dbReference type="RefSeq" id="WP_184066437.1">
    <property type="nucleotide sequence ID" value="NZ_JACHNZ010000010.1"/>
</dbReference>
<evidence type="ECO:0000256" key="1">
    <source>
        <dbReference type="ARBA" id="ARBA00022603"/>
    </source>
</evidence>
<name>A0A7W7B1Y6_9SPHN</name>
<feature type="active site" description="Nucleophile" evidence="5">
    <location>
        <position position="354"/>
    </location>
</feature>
<dbReference type="GO" id="GO:0001510">
    <property type="term" value="P:RNA methylation"/>
    <property type="evidence" value="ECO:0007669"/>
    <property type="project" value="InterPro"/>
</dbReference>
<dbReference type="CDD" id="cd02440">
    <property type="entry name" value="AdoMet_MTases"/>
    <property type="match status" value="1"/>
</dbReference>
<comment type="similarity">
    <text evidence="5">Belongs to the class I-like SAM-binding methyltransferase superfamily. RsmB/NOP family.</text>
</comment>
<dbReference type="InterPro" id="IPR035926">
    <property type="entry name" value="NusB-like_sf"/>
</dbReference>
<evidence type="ECO:0000313" key="8">
    <source>
        <dbReference type="Proteomes" id="UP000566324"/>
    </source>
</evidence>
<protein>
    <submittedName>
        <fullName evidence="7">16S rRNA (Cytosine967-C5)-methyltransferase</fullName>
        <ecNumber evidence="7">2.1.1.176</ecNumber>
    </submittedName>
</protein>
<feature type="binding site" evidence="5">
    <location>
        <begin position="238"/>
        <end position="244"/>
    </location>
    <ligand>
        <name>S-adenosyl-L-methionine</name>
        <dbReference type="ChEBI" id="CHEBI:59789"/>
    </ligand>
</feature>
<dbReference type="InterPro" id="IPR029063">
    <property type="entry name" value="SAM-dependent_MTases_sf"/>
</dbReference>
<dbReference type="SUPFAM" id="SSF48013">
    <property type="entry name" value="NusB-like"/>
    <property type="match status" value="1"/>
</dbReference>
<reference evidence="7 8" key="1">
    <citation type="submission" date="2020-08" db="EMBL/GenBank/DDBJ databases">
        <title>Genomic Encyclopedia of Type Strains, Phase IV (KMG-IV): sequencing the most valuable type-strain genomes for metagenomic binning, comparative biology and taxonomic classification.</title>
        <authorList>
            <person name="Goeker M."/>
        </authorList>
    </citation>
    <scope>NUCLEOTIDE SEQUENCE [LARGE SCALE GENOMIC DNA]</scope>
    <source>
        <strain evidence="7 8">DSM 17328</strain>
    </source>
</reference>
<dbReference type="InterPro" id="IPR049560">
    <property type="entry name" value="MeTrfase_RsmB-F_NOP2_cat"/>
</dbReference>
<dbReference type="PROSITE" id="PS51686">
    <property type="entry name" value="SAM_MT_RSMB_NOP"/>
    <property type="match status" value="1"/>
</dbReference>
<evidence type="ECO:0000256" key="4">
    <source>
        <dbReference type="ARBA" id="ARBA00022884"/>
    </source>
</evidence>
<gene>
    <name evidence="7" type="ORF">GGQ98_001159</name>
</gene>
<dbReference type="GO" id="GO:0008173">
    <property type="term" value="F:RNA methyltransferase activity"/>
    <property type="evidence" value="ECO:0007669"/>
    <property type="project" value="InterPro"/>
</dbReference>
<dbReference type="InterPro" id="IPR006027">
    <property type="entry name" value="NusB_RsmB_TIM44"/>
</dbReference>
<dbReference type="EC" id="2.1.1.176" evidence="7"/>
<evidence type="ECO:0000256" key="3">
    <source>
        <dbReference type="ARBA" id="ARBA00022691"/>
    </source>
</evidence>
<dbReference type="Proteomes" id="UP000566324">
    <property type="component" value="Unassembled WGS sequence"/>
</dbReference>
<feature type="domain" description="SAM-dependent MTase RsmB/NOP-type" evidence="6">
    <location>
        <begin position="141"/>
        <end position="421"/>
    </location>
</feature>
<comment type="caution">
    <text evidence="7">The sequence shown here is derived from an EMBL/GenBank/DDBJ whole genome shotgun (WGS) entry which is preliminary data.</text>
</comment>
<keyword evidence="1 5" id="KW-0489">Methyltransferase</keyword>
<dbReference type="Pfam" id="PF01029">
    <property type="entry name" value="NusB"/>
    <property type="match status" value="1"/>
</dbReference>
<dbReference type="InterPro" id="IPR001678">
    <property type="entry name" value="MeTrfase_RsmB-F_NOP2_dom"/>
</dbReference>
<proteinExistence type="inferred from homology"/>
<keyword evidence="2 5" id="KW-0808">Transferase</keyword>
<dbReference type="Gene3D" id="1.10.940.10">
    <property type="entry name" value="NusB-like"/>
    <property type="match status" value="1"/>
</dbReference>
<dbReference type="EMBL" id="JACHNZ010000010">
    <property type="protein sequence ID" value="MBB4631547.1"/>
    <property type="molecule type" value="Genomic_DNA"/>
</dbReference>
<feature type="binding site" evidence="5">
    <location>
        <position position="259"/>
    </location>
    <ligand>
        <name>S-adenosyl-L-methionine</name>
        <dbReference type="ChEBI" id="CHEBI:59789"/>
    </ligand>
</feature>
<evidence type="ECO:0000313" key="7">
    <source>
        <dbReference type="EMBL" id="MBB4631547.1"/>
    </source>
</evidence>
<dbReference type="Pfam" id="PF01189">
    <property type="entry name" value="Methyltr_RsmB-F"/>
    <property type="match status" value="1"/>
</dbReference>
<sequence>MEQISGVPARAAALALLQAVLWRGEALDRSIDRAFRKLDAPADRGLARAIVAGVLRHLPDLDALIDGATKKPLPDDARARMVLRMALVQTILLETPPHAVIATALPLLEGGPRRLTHGVLSTLLKQGAALPSPPTLPAMWTLRWGAAWGEAVVDAAAAGLGAEPPLDLTLRDAGETAAWAERLGGMSLVPGHVRLARHGRIEELPGFAEGAWWVQDLAAALPARLLGAKAGELIADLCAAPGGKTLQLASAGAKVIALDISENRMARVRENLERTALSADVIAADALKWKPPAPLDAVLLDAPCSGTGIFRRHPDVLHLKSARQIGELAGMQAALMDHAFDMLKPGGRMLYCVCSLERDEGESQVEAFLSRTPWARVVPVTVDELPAGLAPNSEGFVRTLPGQLVADGGLDGFFMARIARV</sequence>
<feature type="binding site" evidence="5">
    <location>
        <position position="301"/>
    </location>
    <ligand>
        <name>S-adenosyl-L-methionine</name>
        <dbReference type="ChEBI" id="CHEBI:59789"/>
    </ligand>
</feature>
<dbReference type="GO" id="GO:0006355">
    <property type="term" value="P:regulation of DNA-templated transcription"/>
    <property type="evidence" value="ECO:0007669"/>
    <property type="project" value="InterPro"/>
</dbReference>
<organism evidence="7 8">
    <name type="scientific">Sphingosinicella soli</name>
    <dbReference type="NCBI Taxonomy" id="333708"/>
    <lineage>
        <taxon>Bacteria</taxon>
        <taxon>Pseudomonadati</taxon>
        <taxon>Pseudomonadota</taxon>
        <taxon>Alphaproteobacteria</taxon>
        <taxon>Sphingomonadales</taxon>
        <taxon>Sphingosinicellaceae</taxon>
        <taxon>Sphingosinicella</taxon>
    </lineage>
</organism>
<accession>A0A7W7B1Y6</accession>
<evidence type="ECO:0000256" key="2">
    <source>
        <dbReference type="ARBA" id="ARBA00022679"/>
    </source>
</evidence>
<feature type="binding site" evidence="5">
    <location>
        <position position="285"/>
    </location>
    <ligand>
        <name>S-adenosyl-L-methionine</name>
        <dbReference type="ChEBI" id="CHEBI:59789"/>
    </ligand>
</feature>
<evidence type="ECO:0000256" key="5">
    <source>
        <dbReference type="PROSITE-ProRule" id="PRU01023"/>
    </source>
</evidence>
<dbReference type="PANTHER" id="PTHR22807">
    <property type="entry name" value="NOP2 YEAST -RELATED NOL1/NOP2/FMU SUN DOMAIN-CONTAINING"/>
    <property type="match status" value="1"/>
</dbReference>
<dbReference type="AlphaFoldDB" id="A0A7W7B1Y6"/>